<sequence>MNSEQTIPTFNDPLPIDLFLESEDNAYLYDDLRQFEHYLLNYLADAGHDYDSPLALWAQSSDELVFLIAACWRLGIPFVPLDPQLTDAEFIKRVQQLKVATVITDKKSAPDSSIHAIDIQDLDLTNVIQPDFEPLDWVKERRKSVQPDQIFGYFFTSGTSGKPKTVPLKRRQLLFAARASIQNIKPNRNRFWLLCLPLHHVGGISVILRSVLYGAGVFRMDRFDEDIISGYLANDHRFEAASLVPTMLKRILAKPEVKIHDDFQAILLGGGPIDTSMVEECFERGVPIIASYGMTESGAQIAANPLMTIGDLSRPKKSVGKLFSPNKVEIRNADNEPLEAETSGQIWLKGPQIFDGYLEQGLNQAFDNEGWFNTGDFGYLNKNQELFIEARRTDLIISGGENIPPQEVEEALRGLQSIQEAAVIGVPDKEWGQKVVAIVVLHGDSAFNAADIQDQLRPSLRSFKIPKEIIPTDHLPRTKTGKISRHKIKELYPKLSRQ</sequence>
<protein>
    <submittedName>
        <fullName evidence="7">O-succinylbenzoate--CoA ligase</fullName>
        <ecNumber evidence="7">6.2.1.26</ecNumber>
    </submittedName>
</protein>
<accession>A0ABT3PMK0</accession>
<comment type="caution">
    <text evidence="7">The sequence shown here is derived from an EMBL/GenBank/DDBJ whole genome shotgun (WGS) entry which is preliminary data.</text>
</comment>
<dbReference type="InterPro" id="IPR020845">
    <property type="entry name" value="AMP-binding_CS"/>
</dbReference>
<dbReference type="PANTHER" id="PTHR43201">
    <property type="entry name" value="ACYL-COA SYNTHETASE"/>
    <property type="match status" value="1"/>
</dbReference>
<organism evidence="7 8">
    <name type="scientific">Fodinibius salsisoli</name>
    <dbReference type="NCBI Taxonomy" id="2820877"/>
    <lineage>
        <taxon>Bacteria</taxon>
        <taxon>Pseudomonadati</taxon>
        <taxon>Balneolota</taxon>
        <taxon>Balneolia</taxon>
        <taxon>Balneolales</taxon>
        <taxon>Balneolaceae</taxon>
        <taxon>Fodinibius</taxon>
    </lineage>
</organism>
<dbReference type="InterPro" id="IPR000873">
    <property type="entry name" value="AMP-dep_synth/lig_dom"/>
</dbReference>
<proteinExistence type="predicted"/>
<dbReference type="InterPro" id="IPR045851">
    <property type="entry name" value="AMP-bd_C_sf"/>
</dbReference>
<dbReference type="EMBL" id="JAGGJA010000006">
    <property type="protein sequence ID" value="MCW9707181.1"/>
    <property type="molecule type" value="Genomic_DNA"/>
</dbReference>
<dbReference type="Gene3D" id="3.40.50.12780">
    <property type="entry name" value="N-terminal domain of ligase-like"/>
    <property type="match status" value="1"/>
</dbReference>
<keyword evidence="8" id="KW-1185">Reference proteome</keyword>
<feature type="domain" description="AMP-dependent synthetase/ligase" evidence="5">
    <location>
        <begin position="23"/>
        <end position="358"/>
    </location>
</feature>
<dbReference type="EC" id="6.2.1.26" evidence="7"/>
<reference evidence="7 8" key="1">
    <citation type="submission" date="2021-03" db="EMBL/GenBank/DDBJ databases">
        <title>Aliifodinibius sp. nov., a new bacterium isolated from saline soil.</title>
        <authorList>
            <person name="Galisteo C."/>
            <person name="De La Haba R."/>
            <person name="Sanchez-Porro C."/>
            <person name="Ventosa A."/>
        </authorList>
    </citation>
    <scope>NUCLEOTIDE SEQUENCE [LARGE SCALE GENOMIC DNA]</scope>
    <source>
        <strain evidence="7 8">1BSP15-2V2</strain>
    </source>
</reference>
<dbReference type="GO" id="GO:0008756">
    <property type="term" value="F:o-succinylbenzoate-CoA ligase activity"/>
    <property type="evidence" value="ECO:0007669"/>
    <property type="project" value="UniProtKB-EC"/>
</dbReference>
<dbReference type="InterPro" id="IPR042099">
    <property type="entry name" value="ANL_N_sf"/>
</dbReference>
<dbReference type="RefSeq" id="WP_265765939.1">
    <property type="nucleotide sequence ID" value="NZ_JAGGJA010000006.1"/>
</dbReference>
<dbReference type="InterPro" id="IPR025110">
    <property type="entry name" value="AMP-bd_C"/>
</dbReference>
<dbReference type="PROSITE" id="PS00455">
    <property type="entry name" value="AMP_BINDING"/>
    <property type="match status" value="1"/>
</dbReference>
<dbReference type="Gene3D" id="3.30.300.30">
    <property type="match status" value="1"/>
</dbReference>
<keyword evidence="2 7" id="KW-0436">Ligase</keyword>
<feature type="domain" description="AMP-binding enzyme C-terminal" evidence="6">
    <location>
        <begin position="407"/>
        <end position="482"/>
    </location>
</feature>
<name>A0ABT3PMK0_9BACT</name>
<evidence type="ECO:0000256" key="4">
    <source>
        <dbReference type="ARBA" id="ARBA00022840"/>
    </source>
</evidence>
<evidence type="ECO:0000259" key="6">
    <source>
        <dbReference type="Pfam" id="PF13193"/>
    </source>
</evidence>
<dbReference type="Pfam" id="PF13193">
    <property type="entry name" value="AMP-binding_C"/>
    <property type="match status" value="1"/>
</dbReference>
<keyword evidence="3" id="KW-0547">Nucleotide-binding</keyword>
<dbReference type="Pfam" id="PF00501">
    <property type="entry name" value="AMP-binding"/>
    <property type="match status" value="1"/>
</dbReference>
<keyword evidence="1" id="KW-0474">Menaquinone biosynthesis</keyword>
<dbReference type="SUPFAM" id="SSF56801">
    <property type="entry name" value="Acetyl-CoA synthetase-like"/>
    <property type="match status" value="1"/>
</dbReference>
<evidence type="ECO:0000256" key="1">
    <source>
        <dbReference type="ARBA" id="ARBA00022428"/>
    </source>
</evidence>
<evidence type="ECO:0000313" key="8">
    <source>
        <dbReference type="Proteomes" id="UP001207918"/>
    </source>
</evidence>
<evidence type="ECO:0000313" key="7">
    <source>
        <dbReference type="EMBL" id="MCW9707181.1"/>
    </source>
</evidence>
<dbReference type="NCBIfam" id="TIGR01923">
    <property type="entry name" value="menE"/>
    <property type="match status" value="1"/>
</dbReference>
<keyword evidence="4" id="KW-0067">ATP-binding</keyword>
<gene>
    <name evidence="7" type="primary">menE</name>
    <name evidence="7" type="ORF">J6I44_09960</name>
</gene>
<dbReference type="Proteomes" id="UP001207918">
    <property type="component" value="Unassembled WGS sequence"/>
</dbReference>
<evidence type="ECO:0000259" key="5">
    <source>
        <dbReference type="Pfam" id="PF00501"/>
    </source>
</evidence>
<evidence type="ECO:0000256" key="2">
    <source>
        <dbReference type="ARBA" id="ARBA00022598"/>
    </source>
</evidence>
<dbReference type="InterPro" id="IPR010192">
    <property type="entry name" value="MenE"/>
</dbReference>
<evidence type="ECO:0000256" key="3">
    <source>
        <dbReference type="ARBA" id="ARBA00022741"/>
    </source>
</evidence>
<dbReference type="PANTHER" id="PTHR43201:SF32">
    <property type="entry name" value="2-SUCCINYLBENZOATE--COA LIGASE, CHLOROPLASTIC_PEROXISOMAL"/>
    <property type="match status" value="1"/>
</dbReference>